<dbReference type="AlphaFoldDB" id="A0A1V0TZ52"/>
<name>A0A1V0TZ52_9ACTN</name>
<feature type="region of interest" description="Disordered" evidence="1">
    <location>
        <begin position="17"/>
        <end position="68"/>
    </location>
</feature>
<evidence type="ECO:0000256" key="1">
    <source>
        <dbReference type="SAM" id="MobiDB-lite"/>
    </source>
</evidence>
<gene>
    <name evidence="2" type="ORF">B1H19_32415</name>
</gene>
<dbReference type="Proteomes" id="UP000192726">
    <property type="component" value="Chromosome"/>
</dbReference>
<dbReference type="EMBL" id="CP020569">
    <property type="protein sequence ID" value="ARF58259.1"/>
    <property type="molecule type" value="Genomic_DNA"/>
</dbReference>
<protein>
    <submittedName>
        <fullName evidence="2">Uncharacterized protein</fullName>
    </submittedName>
</protein>
<organism evidence="2 3">
    <name type="scientific">Streptomyces gilvosporeus</name>
    <dbReference type="NCBI Taxonomy" id="553510"/>
    <lineage>
        <taxon>Bacteria</taxon>
        <taxon>Bacillati</taxon>
        <taxon>Actinomycetota</taxon>
        <taxon>Actinomycetes</taxon>
        <taxon>Kitasatosporales</taxon>
        <taxon>Streptomycetaceae</taxon>
        <taxon>Streptomyces</taxon>
    </lineage>
</organism>
<reference evidence="2 3" key="1">
    <citation type="submission" date="2017-04" db="EMBL/GenBank/DDBJ databases">
        <title>Complete Genome Sequence of Streptomyces gilvosporeus F607, a Capable Producer of Natamycin.</title>
        <authorList>
            <person name="Zong G."/>
            <person name="Zhong C."/>
            <person name="Fu J."/>
            <person name="Qin R."/>
            <person name="Cao G."/>
        </authorList>
    </citation>
    <scope>NUCLEOTIDE SEQUENCE [LARGE SCALE GENOMIC DNA]</scope>
    <source>
        <strain evidence="2 3">F607</strain>
    </source>
</reference>
<keyword evidence="3" id="KW-1185">Reference proteome</keyword>
<dbReference type="RefSeq" id="WP_083108458.1">
    <property type="nucleotide sequence ID" value="NZ_CP020569.1"/>
</dbReference>
<evidence type="ECO:0000313" key="2">
    <source>
        <dbReference type="EMBL" id="ARF58259.1"/>
    </source>
</evidence>
<accession>A0A1V0TZ52</accession>
<evidence type="ECO:0000313" key="3">
    <source>
        <dbReference type="Proteomes" id="UP000192726"/>
    </source>
</evidence>
<proteinExistence type="predicted"/>
<sequence length="84" mass="8858">MPFDVFAALGALVRAEAARSEMKSVPRPVTNTAHERTEERTDDAPASEGPDAAGAVASGSPGTRRCPLIGTLRKPLQKLAALFR</sequence>
<feature type="compositionally biased region" description="Basic and acidic residues" evidence="1">
    <location>
        <begin position="33"/>
        <end position="43"/>
    </location>
</feature>
<dbReference type="KEGG" id="sgv:B1H19_32415"/>